<dbReference type="InterPro" id="IPR012910">
    <property type="entry name" value="Plug_dom"/>
</dbReference>
<evidence type="ECO:0000313" key="10">
    <source>
        <dbReference type="EMBL" id="TDW96050.1"/>
    </source>
</evidence>
<evidence type="ECO:0000256" key="4">
    <source>
        <dbReference type="ARBA" id="ARBA00022692"/>
    </source>
</evidence>
<keyword evidence="3 7" id="KW-1134">Transmembrane beta strand</keyword>
<evidence type="ECO:0000313" key="11">
    <source>
        <dbReference type="Proteomes" id="UP000294498"/>
    </source>
</evidence>
<evidence type="ECO:0000256" key="1">
    <source>
        <dbReference type="ARBA" id="ARBA00004571"/>
    </source>
</evidence>
<dbReference type="Gene3D" id="2.60.40.1120">
    <property type="entry name" value="Carboxypeptidase-like, regulatory domain"/>
    <property type="match status" value="1"/>
</dbReference>
<dbReference type="OrthoDB" id="9768177at2"/>
<sequence length="1069" mass="116350">MRAYLLACWVSVTLMAPCVPLLAQQPSAVTGTVRTDAGDALQGVTVTETGTRNAVTTNSKGVFTITVGHLPASLTITYVGYQTRVVKGSGDLNIIMTASKSSMSDVVVVGYQSQRRRNVTAAVSSIKGEEIENVPEASFDVMLQGRLAGVSVQSMTGEPGAKPNIVIRGSTDMDYGDANGGNTGPLYVIDGVIYDVNNMQGAYSVSNPLSLIDPNDIESIDVLKDASASAIYGARGGNGVIIVRTKRARRSEKPQVSFSAYGGVTAQPNFKKVLTGAAERALKLELLNTEDGYSDLALGGIPQALTDSLNPVFNGDVDWQAMLIRKTAIVNNQDLSVAGYFAGNNAYRISLNHYSEQGVVKGYSLQRLSPDINLTLNPMRKLSVNADLRLSSEKHMHGAGQEGNPFLFTSWNFPTSLIQLTPAEVAEYSGQADVYDDDKILTLLGSVNATDTLARGLMITTNFGANNFHESYGYFSPTALNGVENIAYMNDASNPNWSWENYMTFSRDFAKHHLDLVGGYSAYEANQYYTAASAAGIQVSGIYTLQTVPPGANLQVSTSRMTKTTESYYARASYRFKDRYLATASFRRDASSIYSPNYRWGTFPAFSAGWIASDEDFFKPLNKTVNFLKLRASWGITGQDPGSWYAKYQALYNDASFLGATTGTLAGNASYIYLSGTPSTYNGTAVVSPFNYGDNYVNAGTKSSNSVRWEKYPQWDLGGDIELLNSRINLSVDWYQKDAKDKYLWQIPAEYTTGYMYYSGNYAGVRNTGLEFALSTRNLGPSSKIQWNSTFNISFNKNWVTQLPNGNRDLLFGQPWFRKALTLGSPLFAYKLWQVNGVYATNADVPTDPITGQKMTYFGTPMQAGDARIVDQNGDYNIDYEDQVTNGKSPLPKATGGFSNTVSYKGLSLTVFASFSYGNDILNGNLSDALNGSASYGSWGVNAGPASLGDALSNFWSKPGDQTTYPRLVYPSGGTSAVDPWNISRSYFLEKGGFIKIKTVTLGYNLPHSLTAKMGIKGLNVYGMAENLHIFKQAKDIPDPELYDPTTGSVNIIYPTGLKFTFGLRADLQ</sequence>
<evidence type="ECO:0000256" key="8">
    <source>
        <dbReference type="SAM" id="SignalP"/>
    </source>
</evidence>
<dbReference type="InterPro" id="IPR023996">
    <property type="entry name" value="TonB-dep_OMP_SusC/RagA"/>
</dbReference>
<dbReference type="SUPFAM" id="SSF56935">
    <property type="entry name" value="Porins"/>
    <property type="match status" value="1"/>
</dbReference>
<keyword evidence="2 7" id="KW-0813">Transport</keyword>
<dbReference type="PROSITE" id="PS52016">
    <property type="entry name" value="TONB_DEPENDENT_REC_3"/>
    <property type="match status" value="1"/>
</dbReference>
<dbReference type="GO" id="GO:0009279">
    <property type="term" value="C:cell outer membrane"/>
    <property type="evidence" value="ECO:0007669"/>
    <property type="project" value="UniProtKB-SubCell"/>
</dbReference>
<evidence type="ECO:0000256" key="7">
    <source>
        <dbReference type="PROSITE-ProRule" id="PRU01360"/>
    </source>
</evidence>
<evidence type="ECO:0000256" key="6">
    <source>
        <dbReference type="ARBA" id="ARBA00023237"/>
    </source>
</evidence>
<evidence type="ECO:0000256" key="5">
    <source>
        <dbReference type="ARBA" id="ARBA00023136"/>
    </source>
</evidence>
<organism evidence="10 11">
    <name type="scientific">Dinghuibacter silviterrae</name>
    <dbReference type="NCBI Taxonomy" id="1539049"/>
    <lineage>
        <taxon>Bacteria</taxon>
        <taxon>Pseudomonadati</taxon>
        <taxon>Bacteroidota</taxon>
        <taxon>Chitinophagia</taxon>
        <taxon>Chitinophagales</taxon>
        <taxon>Chitinophagaceae</taxon>
        <taxon>Dinghuibacter</taxon>
    </lineage>
</organism>
<gene>
    <name evidence="10" type="ORF">EDB95_3872</name>
</gene>
<dbReference type="InterPro" id="IPR036942">
    <property type="entry name" value="Beta-barrel_TonB_sf"/>
</dbReference>
<comment type="subcellular location">
    <subcellularLocation>
        <location evidence="1 7">Cell outer membrane</location>
        <topology evidence="1 7">Multi-pass membrane protein</topology>
    </subcellularLocation>
</comment>
<dbReference type="Proteomes" id="UP000294498">
    <property type="component" value="Unassembled WGS sequence"/>
</dbReference>
<dbReference type="InterPro" id="IPR039426">
    <property type="entry name" value="TonB-dep_rcpt-like"/>
</dbReference>
<keyword evidence="4 7" id="KW-0812">Transmembrane</keyword>
<dbReference type="InterPro" id="IPR008969">
    <property type="entry name" value="CarboxyPept-like_regulatory"/>
</dbReference>
<comment type="caution">
    <text evidence="10">The sequence shown here is derived from an EMBL/GenBank/DDBJ whole genome shotgun (WGS) entry which is preliminary data.</text>
</comment>
<keyword evidence="5 7" id="KW-0472">Membrane</keyword>
<dbReference type="EMBL" id="SODV01000002">
    <property type="protein sequence ID" value="TDW96050.1"/>
    <property type="molecule type" value="Genomic_DNA"/>
</dbReference>
<keyword evidence="11" id="KW-1185">Reference proteome</keyword>
<dbReference type="SUPFAM" id="SSF49464">
    <property type="entry name" value="Carboxypeptidase regulatory domain-like"/>
    <property type="match status" value="1"/>
</dbReference>
<comment type="similarity">
    <text evidence="7">Belongs to the TonB-dependent receptor family.</text>
</comment>
<dbReference type="Gene3D" id="2.40.170.20">
    <property type="entry name" value="TonB-dependent receptor, beta-barrel domain"/>
    <property type="match status" value="1"/>
</dbReference>
<dbReference type="InterPro" id="IPR037066">
    <property type="entry name" value="Plug_dom_sf"/>
</dbReference>
<feature type="domain" description="TonB-dependent receptor plug" evidence="9">
    <location>
        <begin position="116"/>
        <end position="240"/>
    </location>
</feature>
<keyword evidence="6 7" id="KW-0998">Cell outer membrane</keyword>
<protein>
    <submittedName>
        <fullName evidence="10">TonB-linked SusC/RagA family outer membrane protein</fullName>
    </submittedName>
</protein>
<name>A0A4R8DGG0_9BACT</name>
<dbReference type="NCBIfam" id="TIGR04056">
    <property type="entry name" value="OMP_RagA_SusC"/>
    <property type="match status" value="1"/>
</dbReference>
<feature type="chain" id="PRO_5020581640" evidence="8">
    <location>
        <begin position="24"/>
        <end position="1069"/>
    </location>
</feature>
<dbReference type="Gene3D" id="2.170.130.10">
    <property type="entry name" value="TonB-dependent receptor, plug domain"/>
    <property type="match status" value="1"/>
</dbReference>
<reference evidence="10 11" key="1">
    <citation type="submission" date="2019-03" db="EMBL/GenBank/DDBJ databases">
        <title>Genomic Encyclopedia of Type Strains, Phase IV (KMG-IV): sequencing the most valuable type-strain genomes for metagenomic binning, comparative biology and taxonomic classification.</title>
        <authorList>
            <person name="Goeker M."/>
        </authorList>
    </citation>
    <scope>NUCLEOTIDE SEQUENCE [LARGE SCALE GENOMIC DNA]</scope>
    <source>
        <strain evidence="10 11">DSM 100059</strain>
    </source>
</reference>
<dbReference type="Pfam" id="PF07715">
    <property type="entry name" value="Plug"/>
    <property type="match status" value="1"/>
</dbReference>
<dbReference type="InterPro" id="IPR023997">
    <property type="entry name" value="TonB-dep_OMP_SusC/RagA_CS"/>
</dbReference>
<evidence type="ECO:0000256" key="2">
    <source>
        <dbReference type="ARBA" id="ARBA00022448"/>
    </source>
</evidence>
<evidence type="ECO:0000256" key="3">
    <source>
        <dbReference type="ARBA" id="ARBA00022452"/>
    </source>
</evidence>
<dbReference type="RefSeq" id="WP_133995972.1">
    <property type="nucleotide sequence ID" value="NZ_SODV01000002.1"/>
</dbReference>
<feature type="signal peptide" evidence="8">
    <location>
        <begin position="1"/>
        <end position="23"/>
    </location>
</feature>
<proteinExistence type="inferred from homology"/>
<accession>A0A4R8DGG0</accession>
<dbReference type="NCBIfam" id="TIGR04057">
    <property type="entry name" value="SusC_RagA_signa"/>
    <property type="match status" value="1"/>
</dbReference>
<keyword evidence="8" id="KW-0732">Signal</keyword>
<dbReference type="AlphaFoldDB" id="A0A4R8DGG0"/>
<evidence type="ECO:0000259" key="9">
    <source>
        <dbReference type="Pfam" id="PF07715"/>
    </source>
</evidence>
<dbReference type="Pfam" id="PF13715">
    <property type="entry name" value="CarbopepD_reg_2"/>
    <property type="match status" value="1"/>
</dbReference>